<dbReference type="GO" id="GO:0005737">
    <property type="term" value="C:cytoplasm"/>
    <property type="evidence" value="ECO:0007669"/>
    <property type="project" value="TreeGrafter"/>
</dbReference>
<dbReference type="Pfam" id="PF00069">
    <property type="entry name" value="Pkinase"/>
    <property type="match status" value="1"/>
</dbReference>
<dbReference type="InterPro" id="IPR017441">
    <property type="entry name" value="Protein_kinase_ATP_BS"/>
</dbReference>
<accession>A0A914WIT3</accession>
<evidence type="ECO:0000313" key="13">
    <source>
        <dbReference type="WBParaSite" id="PSAMB.scaffold437size51234.g5777.t1"/>
    </source>
</evidence>
<keyword evidence="3" id="KW-0808">Transferase</keyword>
<dbReference type="PROSITE" id="PS00108">
    <property type="entry name" value="PROTEIN_KINASE_ST"/>
    <property type="match status" value="1"/>
</dbReference>
<comment type="catalytic activity">
    <reaction evidence="8">
        <text>L-seryl-[protein] + ATP = O-phospho-L-seryl-[protein] + ADP + H(+)</text>
        <dbReference type="Rhea" id="RHEA:17989"/>
        <dbReference type="Rhea" id="RHEA-COMP:9863"/>
        <dbReference type="Rhea" id="RHEA-COMP:11604"/>
        <dbReference type="ChEBI" id="CHEBI:15378"/>
        <dbReference type="ChEBI" id="CHEBI:29999"/>
        <dbReference type="ChEBI" id="CHEBI:30616"/>
        <dbReference type="ChEBI" id="CHEBI:83421"/>
        <dbReference type="ChEBI" id="CHEBI:456216"/>
        <dbReference type="EC" id="2.7.11.1"/>
    </reaction>
</comment>
<organism evidence="12 13">
    <name type="scientific">Plectus sambesii</name>
    <dbReference type="NCBI Taxonomy" id="2011161"/>
    <lineage>
        <taxon>Eukaryota</taxon>
        <taxon>Metazoa</taxon>
        <taxon>Ecdysozoa</taxon>
        <taxon>Nematoda</taxon>
        <taxon>Chromadorea</taxon>
        <taxon>Plectida</taxon>
        <taxon>Plectina</taxon>
        <taxon>Plectoidea</taxon>
        <taxon>Plectidae</taxon>
        <taxon>Plectus</taxon>
    </lineage>
</organism>
<dbReference type="PROSITE" id="PS50011">
    <property type="entry name" value="PROTEIN_KINASE_DOM"/>
    <property type="match status" value="1"/>
</dbReference>
<evidence type="ECO:0000256" key="1">
    <source>
        <dbReference type="ARBA" id="ARBA00012513"/>
    </source>
</evidence>
<sequence length="345" mass="39866">MESEKFKRPSPADLLNLIPAESIDTTLLIKSFDKWVKGDEIGNGRYGKVYHYQTPMDSIPECAGKHLKRMQLWNLNDEGIESLKKRLINFIDELNMLHKVSREYSERIVQFVGCHWESKKIILFTELMSHGSVKEHIVHQPLDENVAVKYFYQAAEGLRFLHHHKPKRIVHRDIKCDNLLLTNNYDVKLADFGLAHYLAVDDDSNTMSMDMESAGTPLFTAPEVLIGEKYGRRADIWSLACTLVEMLTQHPPHWEFKKKHRERTNYLLVEKARSDPDKQLKYSGHLAPSASESVRRLLSSMFVKKERQRPSIDDVLHVFTVAEADGNIIDHAKLSYLETKIRTAV</sequence>
<dbReference type="AlphaFoldDB" id="A0A914WIT3"/>
<evidence type="ECO:0000259" key="11">
    <source>
        <dbReference type="PROSITE" id="PS50011"/>
    </source>
</evidence>
<evidence type="ECO:0000313" key="12">
    <source>
        <dbReference type="Proteomes" id="UP000887566"/>
    </source>
</evidence>
<dbReference type="InterPro" id="IPR008271">
    <property type="entry name" value="Ser/Thr_kinase_AS"/>
</dbReference>
<dbReference type="Gene3D" id="1.10.510.10">
    <property type="entry name" value="Transferase(Phosphotransferase) domain 1"/>
    <property type="match status" value="1"/>
</dbReference>
<dbReference type="InterPro" id="IPR000719">
    <property type="entry name" value="Prot_kinase_dom"/>
</dbReference>
<keyword evidence="2 10" id="KW-0723">Serine/threonine-protein kinase</keyword>
<keyword evidence="12" id="KW-1185">Reference proteome</keyword>
<evidence type="ECO:0000256" key="9">
    <source>
        <dbReference type="PROSITE-ProRule" id="PRU10141"/>
    </source>
</evidence>
<evidence type="ECO:0000256" key="4">
    <source>
        <dbReference type="ARBA" id="ARBA00022741"/>
    </source>
</evidence>
<comment type="catalytic activity">
    <reaction evidence="7">
        <text>L-threonyl-[protein] + ATP = O-phospho-L-threonyl-[protein] + ADP + H(+)</text>
        <dbReference type="Rhea" id="RHEA:46608"/>
        <dbReference type="Rhea" id="RHEA-COMP:11060"/>
        <dbReference type="Rhea" id="RHEA-COMP:11605"/>
        <dbReference type="ChEBI" id="CHEBI:15378"/>
        <dbReference type="ChEBI" id="CHEBI:30013"/>
        <dbReference type="ChEBI" id="CHEBI:30616"/>
        <dbReference type="ChEBI" id="CHEBI:61977"/>
        <dbReference type="ChEBI" id="CHEBI:456216"/>
        <dbReference type="EC" id="2.7.11.1"/>
    </reaction>
</comment>
<dbReference type="Proteomes" id="UP000887566">
    <property type="component" value="Unplaced"/>
</dbReference>
<dbReference type="GO" id="GO:0005524">
    <property type="term" value="F:ATP binding"/>
    <property type="evidence" value="ECO:0007669"/>
    <property type="project" value="UniProtKB-UniRule"/>
</dbReference>
<name>A0A914WIT3_9BILA</name>
<evidence type="ECO:0000256" key="5">
    <source>
        <dbReference type="ARBA" id="ARBA00022777"/>
    </source>
</evidence>
<reference evidence="13" key="1">
    <citation type="submission" date="2022-11" db="UniProtKB">
        <authorList>
            <consortium name="WormBaseParasite"/>
        </authorList>
    </citation>
    <scope>IDENTIFICATION</scope>
</reference>
<protein>
    <recommendedName>
        <fullName evidence="1">non-specific serine/threonine protein kinase</fullName>
        <ecNumber evidence="1">2.7.11.1</ecNumber>
    </recommendedName>
</protein>
<feature type="binding site" evidence="9">
    <location>
        <position position="65"/>
    </location>
    <ligand>
        <name>ATP</name>
        <dbReference type="ChEBI" id="CHEBI:30616"/>
    </ligand>
</feature>
<dbReference type="EC" id="2.7.11.1" evidence="1"/>
<dbReference type="GO" id="GO:0004674">
    <property type="term" value="F:protein serine/threonine kinase activity"/>
    <property type="evidence" value="ECO:0007669"/>
    <property type="project" value="UniProtKB-KW"/>
</dbReference>
<proteinExistence type="inferred from homology"/>
<evidence type="ECO:0000256" key="8">
    <source>
        <dbReference type="ARBA" id="ARBA00048679"/>
    </source>
</evidence>
<dbReference type="InterPro" id="IPR053235">
    <property type="entry name" value="Ser_Thr_kinase"/>
</dbReference>
<dbReference type="PANTHER" id="PTHR24361:SF433">
    <property type="entry name" value="PROTEIN KINASE DOMAIN-CONTAINING PROTEIN"/>
    <property type="match status" value="1"/>
</dbReference>
<dbReference type="WBParaSite" id="PSAMB.scaffold437size51234.g5777.t1">
    <property type="protein sequence ID" value="PSAMB.scaffold437size51234.g5777.t1"/>
    <property type="gene ID" value="PSAMB.scaffold437size51234.g5777"/>
</dbReference>
<comment type="similarity">
    <text evidence="10">Belongs to the protein kinase superfamily.</text>
</comment>
<evidence type="ECO:0000256" key="3">
    <source>
        <dbReference type="ARBA" id="ARBA00022679"/>
    </source>
</evidence>
<evidence type="ECO:0000256" key="2">
    <source>
        <dbReference type="ARBA" id="ARBA00022527"/>
    </source>
</evidence>
<keyword evidence="4 9" id="KW-0547">Nucleotide-binding</keyword>
<keyword evidence="6 9" id="KW-0067">ATP-binding</keyword>
<keyword evidence="5" id="KW-0418">Kinase</keyword>
<dbReference type="InterPro" id="IPR011009">
    <property type="entry name" value="Kinase-like_dom_sf"/>
</dbReference>
<evidence type="ECO:0000256" key="7">
    <source>
        <dbReference type="ARBA" id="ARBA00047899"/>
    </source>
</evidence>
<dbReference type="SUPFAM" id="SSF56112">
    <property type="entry name" value="Protein kinase-like (PK-like)"/>
    <property type="match status" value="1"/>
</dbReference>
<evidence type="ECO:0000256" key="6">
    <source>
        <dbReference type="ARBA" id="ARBA00022840"/>
    </source>
</evidence>
<dbReference type="PANTHER" id="PTHR24361">
    <property type="entry name" value="MITOGEN-ACTIVATED KINASE KINASE KINASE"/>
    <property type="match status" value="1"/>
</dbReference>
<dbReference type="PROSITE" id="PS00107">
    <property type="entry name" value="PROTEIN_KINASE_ATP"/>
    <property type="match status" value="1"/>
</dbReference>
<evidence type="ECO:0000256" key="10">
    <source>
        <dbReference type="RuleBase" id="RU000304"/>
    </source>
</evidence>
<dbReference type="SMART" id="SM00220">
    <property type="entry name" value="S_TKc"/>
    <property type="match status" value="1"/>
</dbReference>
<feature type="domain" description="Protein kinase" evidence="11">
    <location>
        <begin position="35"/>
        <end position="320"/>
    </location>
</feature>